<dbReference type="InterPro" id="IPR035979">
    <property type="entry name" value="RBD_domain_sf"/>
</dbReference>
<dbReference type="Pfam" id="PF00076">
    <property type="entry name" value="RRM_1"/>
    <property type="match status" value="2"/>
</dbReference>
<protein>
    <submittedName>
        <fullName evidence="8">RNA-binding (RRM/RBD/RNP motif) family protein</fullName>
    </submittedName>
</protein>
<feature type="region of interest" description="Disordered" evidence="6">
    <location>
        <begin position="1"/>
        <end position="181"/>
    </location>
</feature>
<feature type="compositionally biased region" description="Polar residues" evidence="6">
    <location>
        <begin position="513"/>
        <end position="524"/>
    </location>
</feature>
<dbReference type="AlphaFoldDB" id="A0ABD1T0T8"/>
<dbReference type="PANTHER" id="PTHR23236">
    <property type="entry name" value="EUKARYOTIC TRANSLATION INITIATION FACTOR 4B/4H"/>
    <property type="match status" value="1"/>
</dbReference>
<feature type="compositionally biased region" description="Low complexity" evidence="6">
    <location>
        <begin position="22"/>
        <end position="33"/>
    </location>
</feature>
<organism evidence="8 9">
    <name type="scientific">Abeliophyllum distichum</name>
    <dbReference type="NCBI Taxonomy" id="126358"/>
    <lineage>
        <taxon>Eukaryota</taxon>
        <taxon>Viridiplantae</taxon>
        <taxon>Streptophyta</taxon>
        <taxon>Embryophyta</taxon>
        <taxon>Tracheophyta</taxon>
        <taxon>Spermatophyta</taxon>
        <taxon>Magnoliopsida</taxon>
        <taxon>eudicotyledons</taxon>
        <taxon>Gunneridae</taxon>
        <taxon>Pentapetalae</taxon>
        <taxon>asterids</taxon>
        <taxon>lamiids</taxon>
        <taxon>Lamiales</taxon>
        <taxon>Oleaceae</taxon>
        <taxon>Forsythieae</taxon>
        <taxon>Abeliophyllum</taxon>
    </lineage>
</organism>
<feature type="compositionally biased region" description="Polar residues" evidence="6">
    <location>
        <begin position="45"/>
        <end position="57"/>
    </location>
</feature>
<keyword evidence="9" id="KW-1185">Reference proteome</keyword>
<reference evidence="9" key="1">
    <citation type="submission" date="2024-07" db="EMBL/GenBank/DDBJ databases">
        <title>Two chromosome-level genome assemblies of Korean endemic species Abeliophyllum distichum and Forsythia ovata (Oleaceae).</title>
        <authorList>
            <person name="Jang H."/>
        </authorList>
    </citation>
    <scope>NUCLEOTIDE SEQUENCE [LARGE SCALE GENOMIC DNA]</scope>
</reference>
<feature type="compositionally biased region" description="Basic and acidic residues" evidence="6">
    <location>
        <begin position="151"/>
        <end position="162"/>
    </location>
</feature>
<dbReference type="EMBL" id="JBFOLK010000006">
    <property type="protein sequence ID" value="KAL2506246.1"/>
    <property type="molecule type" value="Genomic_DNA"/>
</dbReference>
<evidence type="ECO:0000313" key="9">
    <source>
        <dbReference type="Proteomes" id="UP001604336"/>
    </source>
</evidence>
<comment type="similarity">
    <text evidence="2">Belongs to the RRM RBM34 family.</text>
</comment>
<evidence type="ECO:0000256" key="3">
    <source>
        <dbReference type="ARBA" id="ARBA00022884"/>
    </source>
</evidence>
<accession>A0ABD1T0T8</accession>
<feature type="domain" description="RRM" evidence="7">
    <location>
        <begin position="319"/>
        <end position="377"/>
    </location>
</feature>
<dbReference type="PANTHER" id="PTHR23236:SF25">
    <property type="entry name" value="RNA-BINDING PROTEIN 34"/>
    <property type="match status" value="1"/>
</dbReference>
<sequence>MSEPALGHLHLVMAKKRKEKSNPNNSSNPDSSSVFKTLFGETIEENATSLSLFSENNPFRRKPQENKTQKPQHELGLGSGEKDAENEGTLRNLNSSELMEKKKRKKDKKESEDFDLELSGESKKLKRDESKGTKKDDISKLEENGTTGGLDVEKERSLDLNGKDGGSGIENVNKKKKRKRDEMEVELEYEARLYGEADEKEKEKEKENNVVGEKRKKMDNPEDMMVSKEGFDDENKLLRTVFVGNLPLKIKKKALLKEFAKFGEVESVRIRSVPIIDVGIFLLVHVSSLVGGNHIRVDRACPPCKKLKGDSSALYDNKRTVFVGNLPFDVKDEEIYQLFTGIKNLEASVEAVRVVRDPGTSLGKGIAYVLFKTRVAAVSEWLKSKLGSGGRRYCRRWKYILGWAMVYIWVGYKLQLGDRLDLRCTWARHVYCNGLVAVGMHMWVKDATNSIVKKHKLKLRDRELRLSHAKSNSTTSKRENFSLPERYNSPAKKFAVDSRNPGGDNKVKAKGNMSYQGMQATKSGIQKKVPARVRAPARSKSGSSTEKPVKGKRPAVAARKLKAQRAANTSKQVGTKRKLDNRTPDSAGQKKKARKFR</sequence>
<dbReference type="InterPro" id="IPR012677">
    <property type="entry name" value="Nucleotide-bd_a/b_plait_sf"/>
</dbReference>
<dbReference type="GO" id="GO:0005730">
    <property type="term" value="C:nucleolus"/>
    <property type="evidence" value="ECO:0007669"/>
    <property type="project" value="UniProtKB-SubCell"/>
</dbReference>
<keyword evidence="3 5" id="KW-0694">RNA-binding</keyword>
<comment type="caution">
    <text evidence="8">The sequence shown here is derived from an EMBL/GenBank/DDBJ whole genome shotgun (WGS) entry which is preliminary data.</text>
</comment>
<feature type="compositionally biased region" description="Basic and acidic residues" evidence="6">
    <location>
        <begin position="120"/>
        <end position="143"/>
    </location>
</feature>
<dbReference type="SUPFAM" id="SSF54928">
    <property type="entry name" value="RNA-binding domain, RBD"/>
    <property type="match status" value="1"/>
</dbReference>
<feature type="region of interest" description="Disordered" evidence="6">
    <location>
        <begin position="490"/>
        <end position="597"/>
    </location>
</feature>
<evidence type="ECO:0000256" key="1">
    <source>
        <dbReference type="ARBA" id="ARBA00004604"/>
    </source>
</evidence>
<dbReference type="GO" id="GO:0003723">
    <property type="term" value="F:RNA binding"/>
    <property type="evidence" value="ECO:0007669"/>
    <property type="project" value="UniProtKB-UniRule"/>
</dbReference>
<evidence type="ECO:0000256" key="5">
    <source>
        <dbReference type="PROSITE-ProRule" id="PRU00176"/>
    </source>
</evidence>
<dbReference type="InterPro" id="IPR000504">
    <property type="entry name" value="RRM_dom"/>
</dbReference>
<feature type="domain" description="RRM" evidence="7">
    <location>
        <begin position="239"/>
        <end position="278"/>
    </location>
</feature>
<evidence type="ECO:0000313" key="8">
    <source>
        <dbReference type="EMBL" id="KAL2506246.1"/>
    </source>
</evidence>
<comment type="subcellular location">
    <subcellularLocation>
        <location evidence="1">Nucleus</location>
        <location evidence="1">Nucleolus</location>
    </subcellularLocation>
</comment>
<dbReference type="SMART" id="SM00360">
    <property type="entry name" value="RRM"/>
    <property type="match status" value="2"/>
</dbReference>
<name>A0ABD1T0T8_9LAMI</name>
<evidence type="ECO:0000256" key="6">
    <source>
        <dbReference type="SAM" id="MobiDB-lite"/>
    </source>
</evidence>
<feature type="compositionally biased region" description="Basic and acidic residues" evidence="6">
    <location>
        <begin position="62"/>
        <end position="73"/>
    </location>
</feature>
<keyword evidence="4" id="KW-0539">Nucleus</keyword>
<evidence type="ECO:0000259" key="7">
    <source>
        <dbReference type="PROSITE" id="PS50102"/>
    </source>
</evidence>
<proteinExistence type="inferred from homology"/>
<dbReference type="Gene3D" id="3.30.70.330">
    <property type="match status" value="2"/>
</dbReference>
<dbReference type="PROSITE" id="PS50102">
    <property type="entry name" value="RRM"/>
    <property type="match status" value="2"/>
</dbReference>
<gene>
    <name evidence="8" type="ORF">Adt_21867</name>
</gene>
<evidence type="ECO:0000256" key="2">
    <source>
        <dbReference type="ARBA" id="ARBA00007077"/>
    </source>
</evidence>
<dbReference type="Proteomes" id="UP001604336">
    <property type="component" value="Unassembled WGS sequence"/>
</dbReference>
<evidence type="ECO:0000256" key="4">
    <source>
        <dbReference type="ARBA" id="ARBA00023242"/>
    </source>
</evidence>